<feature type="region of interest" description="Disordered" evidence="1">
    <location>
        <begin position="55"/>
        <end position="197"/>
    </location>
</feature>
<feature type="compositionally biased region" description="Basic and acidic residues" evidence="1">
    <location>
        <begin position="158"/>
        <end position="187"/>
    </location>
</feature>
<gene>
    <name evidence="3" type="ORF">SCLCIDRAFT_23474</name>
</gene>
<sequence>MTPNEVFYSKKPNHRKLDAHSADGILCGFERASKAYKVWIPSRHKFVASHDVIVYERTPDQSDPEDPDPSPTAPSEGVPTPTTAPIEGVTTGNNNQTSTQNTITITVTGEDSTPPPSDTNPRAAQPAPTPSKPAPSPGPMPKPPQRSEHITRPSWIKEANDKQKAKDAKAKADRRARRETQEAHKQPEPPPEPEITPLAEPTAIGNIAQTAYLAAHGQDIPRNFREATTGPDADQWWKAMNEEIAMLQRHGTWKLVDRPKGQKVIGSHWTYTIKYGPDGEILRYKA</sequence>
<dbReference type="Pfam" id="PF25597">
    <property type="entry name" value="SH3_retrovirus"/>
    <property type="match status" value="1"/>
</dbReference>
<keyword evidence="4" id="KW-1185">Reference proteome</keyword>
<feature type="compositionally biased region" description="Pro residues" evidence="1">
    <location>
        <begin position="127"/>
        <end position="144"/>
    </location>
</feature>
<dbReference type="EMBL" id="KN822028">
    <property type="protein sequence ID" value="KIM64462.1"/>
    <property type="molecule type" value="Genomic_DNA"/>
</dbReference>
<dbReference type="OrthoDB" id="3344688at2759"/>
<evidence type="ECO:0000256" key="1">
    <source>
        <dbReference type="SAM" id="MobiDB-lite"/>
    </source>
</evidence>
<dbReference type="InParanoid" id="A0A0C3AHQ2"/>
<dbReference type="InterPro" id="IPR057670">
    <property type="entry name" value="SH3_retrovirus"/>
</dbReference>
<name>A0A0C3AHQ2_9AGAM</name>
<organism evidence="3 4">
    <name type="scientific">Scleroderma citrinum Foug A</name>
    <dbReference type="NCBI Taxonomy" id="1036808"/>
    <lineage>
        <taxon>Eukaryota</taxon>
        <taxon>Fungi</taxon>
        <taxon>Dikarya</taxon>
        <taxon>Basidiomycota</taxon>
        <taxon>Agaricomycotina</taxon>
        <taxon>Agaricomycetes</taxon>
        <taxon>Agaricomycetidae</taxon>
        <taxon>Boletales</taxon>
        <taxon>Sclerodermatineae</taxon>
        <taxon>Sclerodermataceae</taxon>
        <taxon>Scleroderma</taxon>
    </lineage>
</organism>
<proteinExistence type="predicted"/>
<feature type="domain" description="Retroviral polymerase SH3-like" evidence="2">
    <location>
        <begin position="10"/>
        <end position="62"/>
    </location>
</feature>
<reference evidence="3 4" key="1">
    <citation type="submission" date="2014-04" db="EMBL/GenBank/DDBJ databases">
        <authorList>
            <consortium name="DOE Joint Genome Institute"/>
            <person name="Kuo A."/>
            <person name="Kohler A."/>
            <person name="Nagy L.G."/>
            <person name="Floudas D."/>
            <person name="Copeland A."/>
            <person name="Barry K.W."/>
            <person name="Cichocki N."/>
            <person name="Veneault-Fourrey C."/>
            <person name="LaButti K."/>
            <person name="Lindquist E.A."/>
            <person name="Lipzen A."/>
            <person name="Lundell T."/>
            <person name="Morin E."/>
            <person name="Murat C."/>
            <person name="Sun H."/>
            <person name="Tunlid A."/>
            <person name="Henrissat B."/>
            <person name="Grigoriev I.V."/>
            <person name="Hibbett D.S."/>
            <person name="Martin F."/>
            <person name="Nordberg H.P."/>
            <person name="Cantor M.N."/>
            <person name="Hua S.X."/>
        </authorList>
    </citation>
    <scope>NUCLEOTIDE SEQUENCE [LARGE SCALE GENOMIC DNA]</scope>
    <source>
        <strain evidence="3 4">Foug A</strain>
    </source>
</reference>
<evidence type="ECO:0000313" key="4">
    <source>
        <dbReference type="Proteomes" id="UP000053989"/>
    </source>
</evidence>
<dbReference type="Proteomes" id="UP000053989">
    <property type="component" value="Unassembled WGS sequence"/>
</dbReference>
<dbReference type="HOGENOM" id="CLU_973739_0_0_1"/>
<dbReference type="STRING" id="1036808.A0A0C3AHQ2"/>
<evidence type="ECO:0000313" key="3">
    <source>
        <dbReference type="EMBL" id="KIM64462.1"/>
    </source>
</evidence>
<protein>
    <recommendedName>
        <fullName evidence="2">Retroviral polymerase SH3-like domain-containing protein</fullName>
    </recommendedName>
</protein>
<accession>A0A0C3AHQ2</accession>
<reference evidence="4" key="2">
    <citation type="submission" date="2015-01" db="EMBL/GenBank/DDBJ databases">
        <title>Evolutionary Origins and Diversification of the Mycorrhizal Mutualists.</title>
        <authorList>
            <consortium name="DOE Joint Genome Institute"/>
            <consortium name="Mycorrhizal Genomics Consortium"/>
            <person name="Kohler A."/>
            <person name="Kuo A."/>
            <person name="Nagy L.G."/>
            <person name="Floudas D."/>
            <person name="Copeland A."/>
            <person name="Barry K.W."/>
            <person name="Cichocki N."/>
            <person name="Veneault-Fourrey C."/>
            <person name="LaButti K."/>
            <person name="Lindquist E.A."/>
            <person name="Lipzen A."/>
            <person name="Lundell T."/>
            <person name="Morin E."/>
            <person name="Murat C."/>
            <person name="Riley R."/>
            <person name="Ohm R."/>
            <person name="Sun H."/>
            <person name="Tunlid A."/>
            <person name="Henrissat B."/>
            <person name="Grigoriev I.V."/>
            <person name="Hibbett D.S."/>
            <person name="Martin F."/>
        </authorList>
    </citation>
    <scope>NUCLEOTIDE SEQUENCE [LARGE SCALE GENOMIC DNA]</scope>
    <source>
        <strain evidence="4">Foug A</strain>
    </source>
</reference>
<evidence type="ECO:0000259" key="2">
    <source>
        <dbReference type="Pfam" id="PF25597"/>
    </source>
</evidence>
<dbReference type="AlphaFoldDB" id="A0A0C3AHQ2"/>
<feature type="compositionally biased region" description="Low complexity" evidence="1">
    <location>
        <begin position="88"/>
        <end position="108"/>
    </location>
</feature>